<keyword evidence="2" id="KW-1185">Reference proteome</keyword>
<comment type="caution">
    <text evidence="1">The sequence shown here is derived from an EMBL/GenBank/DDBJ whole genome shotgun (WGS) entry which is preliminary data.</text>
</comment>
<sequence length="771" mass="87482">MSSWAKEYFQQGKQKYRNDQSHWESRCKACIAHRVRELNEADKAEVNTGVREYIRSATDLDTQAERDVPTVSGKSEHWLSHLSRCIHVAPDLQALTKATAKKENGPGPNLGLSCVQSAARAAVPSLPQPAAKISGPSWHLVTSLPTLVDATARMTLNIPHVLRDQQLPPTTRSHGVMWDLPQQEFAQDLCKLFVACNISWNSALNAQLNLFFSKYVPEAKIPDRQVLSGHVLDLLAAEAEAGMKSKVAGRFGTGQCDGWKTNAKAAVVTTSVTVDATLYINAAHNISPERKTSDNLLQIVLEDITYCEERGIIMVDCCTQVNLVVGEVLEIEIPCMLSVDEGLDIVKWFTNHSRAIGLLADQQKLTERFEKTHRILRLIFPVISQWIYYFLAVCRILIVSPPMRVLHLQHHKVLIECAGPKADARAKAEEILAPIDNPQFWKNLTEVKILLEPLAIAAKCMQAPDAGLDQVLLMLGNLYRIYGAPEINSHVRTCIRKSLKKCWLPMEQDVFILAVYLNPYIRCAAFSTKNPVVKPINLYQIAKRLFHKFFDVEPNLDFHEAFFNCSKDLREFSSQYMNLAEMKQLYQRENKCVSITKVWEQLDTGESNDRNRLVKLALWVLSIVANSAGSERGFSKFGLFLTKLRSQLSIQKVKKMTNVDMDLKRQHEELGLTTDRIKRKFVHFAEYLTTQLCDDLTNSRNAPIDEEDNGNDEEIPVIHSRSNYTLKELFQYPANGMESLENGLGFYWEGRVKDLQHEMELYDIMMEDMDS</sequence>
<gene>
    <name evidence="1" type="ORF">B0H17DRAFT_1187342</name>
</gene>
<reference evidence="1" key="1">
    <citation type="submission" date="2023-03" db="EMBL/GenBank/DDBJ databases">
        <title>Massive genome expansion in bonnet fungi (Mycena s.s.) driven by repeated elements and novel gene families across ecological guilds.</title>
        <authorList>
            <consortium name="Lawrence Berkeley National Laboratory"/>
            <person name="Harder C.B."/>
            <person name="Miyauchi S."/>
            <person name="Viragh M."/>
            <person name="Kuo A."/>
            <person name="Thoen E."/>
            <person name="Andreopoulos B."/>
            <person name="Lu D."/>
            <person name="Skrede I."/>
            <person name="Drula E."/>
            <person name="Henrissat B."/>
            <person name="Morin E."/>
            <person name="Kohler A."/>
            <person name="Barry K."/>
            <person name="LaButti K."/>
            <person name="Morin E."/>
            <person name="Salamov A."/>
            <person name="Lipzen A."/>
            <person name="Mereny Z."/>
            <person name="Hegedus B."/>
            <person name="Baldrian P."/>
            <person name="Stursova M."/>
            <person name="Weitz H."/>
            <person name="Taylor A."/>
            <person name="Grigoriev I.V."/>
            <person name="Nagy L.G."/>
            <person name="Martin F."/>
            <person name="Kauserud H."/>
        </authorList>
    </citation>
    <scope>NUCLEOTIDE SEQUENCE</scope>
    <source>
        <strain evidence="1">CBHHK067</strain>
    </source>
</reference>
<protein>
    <submittedName>
        <fullName evidence="1">Ribonuclease H-like domain-containing protein</fullName>
    </submittedName>
</protein>
<dbReference type="InterPro" id="IPR012337">
    <property type="entry name" value="RNaseH-like_sf"/>
</dbReference>
<dbReference type="EMBL" id="JARKIE010000450">
    <property type="protein sequence ID" value="KAJ7637806.1"/>
    <property type="molecule type" value="Genomic_DNA"/>
</dbReference>
<dbReference type="AlphaFoldDB" id="A0AAD7C305"/>
<proteinExistence type="predicted"/>
<dbReference type="Proteomes" id="UP001221757">
    <property type="component" value="Unassembled WGS sequence"/>
</dbReference>
<name>A0AAD7C305_MYCRO</name>
<evidence type="ECO:0000313" key="1">
    <source>
        <dbReference type="EMBL" id="KAJ7637806.1"/>
    </source>
</evidence>
<evidence type="ECO:0000313" key="2">
    <source>
        <dbReference type="Proteomes" id="UP001221757"/>
    </source>
</evidence>
<accession>A0AAD7C305</accession>
<dbReference type="SUPFAM" id="SSF53098">
    <property type="entry name" value="Ribonuclease H-like"/>
    <property type="match status" value="1"/>
</dbReference>
<organism evidence="1 2">
    <name type="scientific">Mycena rosella</name>
    <name type="common">Pink bonnet</name>
    <name type="synonym">Agaricus rosellus</name>
    <dbReference type="NCBI Taxonomy" id="1033263"/>
    <lineage>
        <taxon>Eukaryota</taxon>
        <taxon>Fungi</taxon>
        <taxon>Dikarya</taxon>
        <taxon>Basidiomycota</taxon>
        <taxon>Agaricomycotina</taxon>
        <taxon>Agaricomycetes</taxon>
        <taxon>Agaricomycetidae</taxon>
        <taxon>Agaricales</taxon>
        <taxon>Marasmiineae</taxon>
        <taxon>Mycenaceae</taxon>
        <taxon>Mycena</taxon>
    </lineage>
</organism>